<feature type="transmembrane region" description="Helical" evidence="1">
    <location>
        <begin position="353"/>
        <end position="372"/>
    </location>
</feature>
<evidence type="ECO:0000313" key="2">
    <source>
        <dbReference type="EMBL" id="OKL53785.1"/>
    </source>
</evidence>
<comment type="caution">
    <text evidence="2">The sequence shown here is derived from an EMBL/GenBank/DDBJ whole genome shotgun (WGS) entry which is preliminary data.</text>
</comment>
<dbReference type="AlphaFoldDB" id="A0A1Q5Q237"/>
<gene>
    <name evidence="2" type="ORF">BSZ39_07625</name>
</gene>
<dbReference type="Proteomes" id="UP000185628">
    <property type="component" value="Unassembled WGS sequence"/>
</dbReference>
<keyword evidence="1" id="KW-1133">Transmembrane helix</keyword>
<dbReference type="RefSeq" id="WP_073716765.1">
    <property type="nucleotide sequence ID" value="NZ_MQVR01000040.1"/>
</dbReference>
<organism evidence="2 3">
    <name type="scientific">Bowdeniella nasicola</name>
    <dbReference type="NCBI Taxonomy" id="208480"/>
    <lineage>
        <taxon>Bacteria</taxon>
        <taxon>Bacillati</taxon>
        <taxon>Actinomycetota</taxon>
        <taxon>Actinomycetes</taxon>
        <taxon>Actinomycetales</taxon>
        <taxon>Actinomycetaceae</taxon>
        <taxon>Bowdeniella</taxon>
    </lineage>
</organism>
<feature type="transmembrane region" description="Helical" evidence="1">
    <location>
        <begin position="143"/>
        <end position="164"/>
    </location>
</feature>
<accession>A0A1Q5Q237</accession>
<evidence type="ECO:0008006" key="4">
    <source>
        <dbReference type="Google" id="ProtNLM"/>
    </source>
</evidence>
<feature type="transmembrane region" description="Helical" evidence="1">
    <location>
        <begin position="185"/>
        <end position="206"/>
    </location>
</feature>
<feature type="transmembrane region" description="Helical" evidence="1">
    <location>
        <begin position="247"/>
        <end position="269"/>
    </location>
</feature>
<keyword evidence="1" id="KW-0472">Membrane</keyword>
<feature type="transmembrane region" description="Helical" evidence="1">
    <location>
        <begin position="427"/>
        <end position="453"/>
    </location>
</feature>
<feature type="transmembrane region" description="Helical" evidence="1">
    <location>
        <begin position="101"/>
        <end position="131"/>
    </location>
</feature>
<keyword evidence="3" id="KW-1185">Reference proteome</keyword>
<sequence>MVAVLTALRWRLWRAEFAHARRWVAAILGLLSVLPMFLLAMIGVGTLASSAPEYLPHVLSLGAAMLILGWLVAPLVAGGLDDPLAADRFSRTPLRARELQPALLVASIISIPAVLTTLAWIAALILVMLAIGTGRYPAASSGALGMALVAAPICFGLGLYLCLAAPRAILTAVGVGGISRRGRELLSAFGMIAAIAVLYSGLSFLLGSLETADAVDLTNLLTDAVAIASWTPLGAPAAIPFDLASGAYLIGFARLAIVLVTCAAIWLWWRKNLDEALITPSSLGSGTRLRGSRRADLPVVDEGVMKILPTTPLGAVIGRSVRYWLRDSRYFISLLLSPIILAFVLYINRENAAMVLGPFALFTMVVSMQQLINDLGFDGPAGWHAIIHGLDPKISLRGRGIAALLVTVPTILLATLLAATLAGSLAFMPLAAAMIVGAACTVVGVAAMLCVLLPYPVQAPGTNAFKMNSGQSSAAWISGLAGIPAYFVPMLPAIIFALLGLHFWAGFAALAAGFALLAIGWIAGPRMLADREVEIYHKVKTWAT</sequence>
<reference evidence="3" key="1">
    <citation type="submission" date="2016-12" db="EMBL/GenBank/DDBJ databases">
        <authorList>
            <person name="Meng X."/>
        </authorList>
    </citation>
    <scope>NUCLEOTIDE SEQUENCE [LARGE SCALE GENOMIC DNA]</scope>
    <source>
        <strain evidence="3">DSM 19116</strain>
    </source>
</reference>
<dbReference type="OrthoDB" id="3261041at2"/>
<keyword evidence="1" id="KW-0812">Transmembrane</keyword>
<evidence type="ECO:0000256" key="1">
    <source>
        <dbReference type="SAM" id="Phobius"/>
    </source>
</evidence>
<dbReference type="EMBL" id="MQVR01000040">
    <property type="protein sequence ID" value="OKL53785.1"/>
    <property type="molecule type" value="Genomic_DNA"/>
</dbReference>
<proteinExistence type="predicted"/>
<feature type="transmembrane region" description="Helical" evidence="1">
    <location>
        <begin position="23"/>
        <end position="48"/>
    </location>
</feature>
<protein>
    <recommendedName>
        <fullName evidence="4">ABC-2 type transport system permease protein</fullName>
    </recommendedName>
</protein>
<feature type="transmembrane region" description="Helical" evidence="1">
    <location>
        <begin position="474"/>
        <end position="497"/>
    </location>
</feature>
<feature type="transmembrane region" description="Helical" evidence="1">
    <location>
        <begin position="401"/>
        <end position="421"/>
    </location>
</feature>
<evidence type="ECO:0000313" key="3">
    <source>
        <dbReference type="Proteomes" id="UP000185628"/>
    </source>
</evidence>
<name>A0A1Q5Q237_9ACTO</name>
<feature type="transmembrane region" description="Helical" evidence="1">
    <location>
        <begin position="503"/>
        <end position="523"/>
    </location>
</feature>
<feature type="transmembrane region" description="Helical" evidence="1">
    <location>
        <begin position="54"/>
        <end position="80"/>
    </location>
</feature>
<feature type="transmembrane region" description="Helical" evidence="1">
    <location>
        <begin position="330"/>
        <end position="347"/>
    </location>
</feature>